<keyword evidence="6 11" id="KW-0472">Membrane</keyword>
<dbReference type="InParanoid" id="E0W3B4"/>
<dbReference type="Gene3D" id="3.10.100.10">
    <property type="entry name" value="Mannose-Binding Protein A, subunit A"/>
    <property type="match status" value="1"/>
</dbReference>
<feature type="domain" description="SRCR" evidence="12">
    <location>
        <begin position="903"/>
        <end position="1009"/>
    </location>
</feature>
<evidence type="ECO:0000256" key="7">
    <source>
        <dbReference type="ARBA" id="ARBA00023157"/>
    </source>
</evidence>
<keyword evidence="5 11" id="KW-1133">Transmembrane helix</keyword>
<dbReference type="EnsemblMetazoa" id="PHUM602700-RA">
    <property type="protein sequence ID" value="PHUM602700-PA"/>
    <property type="gene ID" value="PHUM602700"/>
</dbReference>
<dbReference type="SUPFAM" id="SSF56487">
    <property type="entry name" value="SRCR-like"/>
    <property type="match status" value="3"/>
</dbReference>
<dbReference type="InterPro" id="IPR039448">
    <property type="entry name" value="Beta_helix"/>
</dbReference>
<dbReference type="OrthoDB" id="536948at2759"/>
<evidence type="ECO:0000256" key="3">
    <source>
        <dbReference type="ARBA" id="ARBA00022729"/>
    </source>
</evidence>
<accession>E0W3B4</accession>
<keyword evidence="7 9" id="KW-1015">Disulfide bond</keyword>
<dbReference type="Pfam" id="PF13229">
    <property type="entry name" value="Beta_helix"/>
    <property type="match status" value="1"/>
</dbReference>
<keyword evidence="8" id="KW-0325">Glycoprotein</keyword>
<dbReference type="SUPFAM" id="SSF56436">
    <property type="entry name" value="C-type lectin-like"/>
    <property type="match status" value="1"/>
</dbReference>
<feature type="region of interest" description="Disordered" evidence="10">
    <location>
        <begin position="2837"/>
        <end position="2860"/>
    </location>
</feature>
<evidence type="ECO:0000256" key="6">
    <source>
        <dbReference type="ARBA" id="ARBA00023136"/>
    </source>
</evidence>
<dbReference type="InterPro" id="IPR053243">
    <property type="entry name" value="SJ_maturation_regulator"/>
</dbReference>
<dbReference type="GO" id="GO:0045217">
    <property type="term" value="P:cell-cell junction maintenance"/>
    <property type="evidence" value="ECO:0007669"/>
    <property type="project" value="TreeGrafter"/>
</dbReference>
<dbReference type="RefSeq" id="XP_002432858.1">
    <property type="nucleotide sequence ID" value="XM_002432813.1"/>
</dbReference>
<dbReference type="HOGENOM" id="CLU_000296_1_0_1"/>
<keyword evidence="4" id="KW-0677">Repeat</keyword>
<dbReference type="SUPFAM" id="SSF51126">
    <property type="entry name" value="Pectin lyase-like"/>
    <property type="match status" value="3"/>
</dbReference>
<dbReference type="InterPro" id="IPR016186">
    <property type="entry name" value="C-type_lectin-like/link_sf"/>
</dbReference>
<dbReference type="FunFam" id="3.10.250.10:FF:000016">
    <property type="entry name" value="Scavenger receptor cysteine-rich protein type 12"/>
    <property type="match status" value="1"/>
</dbReference>
<dbReference type="InterPro" id="IPR012334">
    <property type="entry name" value="Pectin_lyas_fold"/>
</dbReference>
<dbReference type="PANTHER" id="PTHR47653:SF1">
    <property type="entry name" value="DELETED IN MALIGNANT BRAIN TUMORS 1 PROTEIN"/>
    <property type="match status" value="1"/>
</dbReference>
<feature type="region of interest" description="Disordered" evidence="10">
    <location>
        <begin position="2655"/>
        <end position="2690"/>
    </location>
</feature>
<proteinExistence type="predicted"/>
<feature type="domain" description="SRCR" evidence="12">
    <location>
        <begin position="28"/>
        <end position="134"/>
    </location>
</feature>
<dbReference type="eggNOG" id="ENOG502QT9G">
    <property type="taxonomic scope" value="Eukaryota"/>
</dbReference>
<dbReference type="OMA" id="AIKHWRG"/>
<feature type="region of interest" description="Disordered" evidence="10">
    <location>
        <begin position="2801"/>
        <end position="2821"/>
    </location>
</feature>
<sequence>MKVVKLIETRVTLTSTNNPKSPIERPDIRLVDGPSILTGRLQIFHNGKWRSVCTNSRNWTRADMETACRHLGFQGGEWWGWVNRETGTAAPRLLLEKPKCSGVEKNLFECQQWSTRQLGSGVCDYHPDLGIECLPSHASNTATVHHWRGIRFENAKYEKRLKESNTLYVPESKSVLENVDILHAGSGRDYNATSAVTVVGVPPVMVSINVFHSAYNGINITLPKSPVVLKNSTVRGNRGHGIFLNSSYGDVLISNTIVSDNGGDGLRFVVHEQQNAQDEQFDRSSFYDFCMIPTTASQTYPVRVWMQQTEFNPNSKECYQNFRTASDRVLTFEVDYAMSGGNDDGDGGDGVNLSVYDGSYFTDPLLVDVPVRNKTRPQTVVTTGNSMFVAFKAKPHAKALIYIKITAGKTKRYDLNVTGSTIVDNNGRGIAVENLNSGVHVHQTSVSNNKHVAGIHILNGAGDVNITESRIAFNQGDGVNISYAGGTRNITKSVLSSNRGFGISIWLNDTKNPERILTNQETIISYSELFKNDLSSVFVGNFCGDSIVNISGNWFNESSDNAVEIQTCWLKNSSLTRLQIGHNVFYKNEKLGIKIVPALNLKGKIEYNHVNEHAYGGILIKNPLEYEEQYDDFESMPTDLLVQFNEFQFNRGVYVVNLGLSPYSDVQRILFTRNFVRYNKIKEPFDRGMGYADEGKIRLNPRSRVSAPVVVSSSNVDIFRNIIQNHESKYEIGSHLEDQSQVINCTYNWLGYSQEEKIYFRLFHRKDRYNLAKIEYLPYLLHSSNPATLTTVVNPTFVPQFWNPGSNVVGGEVDGIESLRAGEYFVERDINIRPGGKLTLHSGVTLRFSPSVGLMAGGRLEARGHGPNTILFTLKEDRIEPVEGENEGEQLARGPQENNDTNVRLLGGKSDKEGRLQVKVDGKWGTVCNYGWNVVNAALACHQLGLVLNPHDWYLERSEIPLAGISEDIVLSNVKCTEEDLDLSKCKSEKVGDFEGSCSHDNDVGIRCHDPVWAGIRFGVLSEPTTLQYVTIEKAGLLDHATNAFKPALQIDFARHSLENVRVVSNSYDGLGVIYSDLYSSGASNTIRNSEFSFNKGNGISFKQVGMTIVGSSLENNQFAGIRHDPSMTKKQQRELAGWFVERSDPYIYNPIYVPHTSNINLEDTESRYVITQKISTTNDPIEKTFTVRVRPGYVIGIQLLNPVHNRSTEEINIYDSQSLSGSPESWNLKRDLTVFPTTSSSFGITIKYSSGSKGLGGCVFMLSSIRAPVQNVPNRVVRGAFSSLTIKDTKIKGNEKGLWCSYYNRYTDEFGDHYLRRSNESITMIGCEISHNRQEAVYVNSPYWNVHRSNISEITFVINSTLIIDNGRGIFQFSRDVRQSNNLFHWFLHDNSIERNIYGGFEVTLPYVWQYNENFTHSLRFVNNTFRGNRQFSFVVDGHYAVLNMSDNVFTENKCKTGLVSFRGMEKFMNVDGNTIERNSGSHMIEFKIESQSEILGYVPASFRYNVVKGNNQQNFLSSKGLQQYYRSPSFVIGFHGIQHVRINNNLFGRNSLDYELIAGIRTAKLDTYVDVTHNWWGSSDINVIKEKIFDFDDWNNHAIANFRPYLVEDKMNGSLSVSWETPAVFDANNIGGRIKNDLILYPREEPYVIRRDITVMPDVTLTIAPGVVMEFEPNIGILVLGTLKARGKKHNPIIFKPSPVSNPVDRYLRSENLYTPSVRLCAGENCSLESPKPVNYGFLEYYNRTTMQWVPVCDDRFTEKNAQVVCKEIGFDSINVRFDLGPRVEFHPNSLTRIWSYPEPLQCTGNENRLEECEIRLNGQQYNHVHECYWNSDFVFVHCGERNLPKHMLYWGGIRFANGRFEQNFYEHRIHDVVTHETSQRSESVLEHVNITGAGILHNEKSPAVQAVVKSPHLSNLNITFCADDGINLISPSDHIRLLFSSIQNNLGTGVSVLSLTGEGRDSEESSFYPLKQGTEPYHIFSLVDVCDTNKEILVEERVILYYKYDNVPVNCVKIFRNVVKPFGFRLLQFNLYNSTTKPGRPDTISVYDGSIYNVTAPLLTTIESGSPLGKKMIKTTGPSLSVRLFANGASSVHGFIAEIVTLPISAIGFNRDVQHNISYSVISNNERGAIDYRSAGEVNPTLTVEWNQFTNNCKHLYGNFTTCEAAIQLDVQNPQNFYFRNNLIKRNQGGLHLRTDSRGSATALKGWIYNNLWTENRNKPVLHVEGRKNSAYQEVTVFRNFFSKNYAPYENTIILKQVISNFTYNYIQENWGAYVLEVSGFQKVRLPIYQSTSHNGFYHNYGMNSENHATILAGTAGQHYVDNVLFNPDNDYEIVTVNRSLSLDIWKTSIDAKHNWWGFNETLAVSGRIKDRLDEPDLLEVNFQPFLQSNKSILDDKCPPGWKLFTDTCLIYVGAPMSFRDARDFCEGNNATMPYIFGNHLRLYQFLRSQQNDFQFYDRVWIRHLDKIKECTVFTYQRIEVDDCERLSPFVCEIDPSVTINLFFWKNDTTILAVFGAAGCILLLMAVIVILWCTKCKKRREERLERRNSIRQSLRSLKSVGSTNGLSDIGYRQNVGSSSSQKSSPTTLTKDYKKMMNGSLDSMEKCQYNSSMDDTQSYDIYEAHNPSLSPKWDHRPSRPSFDLTYQNKGFRDNSTFASREDNALSDTTTGHDNYYDTGTLPLASPSIANTDSITDLKRGVLQQQQQQGRQEQPQQPPPNGKYLPSNFRPNNYYVHTPPTYDRSIHVATPDSELLTENGYFYNNPPPMQTYYDCNNSIFDMSTTKSKPSTESLLETNVDDDEDNTKKTHVSSGGHLPKAKSEALLETNFDVFEVGLPPPSEGLSLSSRSKSQPLETSM</sequence>
<feature type="disulfide bond" evidence="9">
    <location>
        <begin position="100"/>
        <end position="110"/>
    </location>
</feature>
<dbReference type="GeneID" id="8236999"/>
<dbReference type="InterPro" id="IPR001190">
    <property type="entry name" value="SRCR"/>
</dbReference>
<evidence type="ECO:0000256" key="1">
    <source>
        <dbReference type="ARBA" id="ARBA00004167"/>
    </source>
</evidence>
<evidence type="ECO:0000256" key="5">
    <source>
        <dbReference type="ARBA" id="ARBA00022989"/>
    </source>
</evidence>
<feature type="disulfide bond" evidence="9">
    <location>
        <begin position="1805"/>
        <end position="1815"/>
    </location>
</feature>
<dbReference type="Gene3D" id="2.160.20.10">
    <property type="entry name" value="Single-stranded right-handed beta-helix, Pectin lyase-like"/>
    <property type="match status" value="3"/>
</dbReference>
<dbReference type="PROSITE" id="PS50287">
    <property type="entry name" value="SRCR_2"/>
    <property type="match status" value="3"/>
</dbReference>
<reference evidence="13" key="2">
    <citation type="submission" date="2007-04" db="EMBL/GenBank/DDBJ databases">
        <title>The genome of the human body louse.</title>
        <authorList>
            <consortium name="The Human Body Louse Genome Consortium"/>
            <person name="Kirkness E."/>
            <person name="Walenz B."/>
            <person name="Hass B."/>
            <person name="Bruggner R."/>
            <person name="Strausberg R."/>
        </authorList>
    </citation>
    <scope>NUCLEOTIDE SEQUENCE</scope>
    <source>
        <strain evidence="13">USDA</strain>
    </source>
</reference>
<feature type="region of interest" description="Disordered" evidence="10">
    <location>
        <begin position="884"/>
        <end position="907"/>
    </location>
</feature>
<evidence type="ECO:0000313" key="13">
    <source>
        <dbReference type="EMBL" id="EEB20120.1"/>
    </source>
</evidence>
<evidence type="ECO:0000256" key="11">
    <source>
        <dbReference type="SAM" id="Phobius"/>
    </source>
</evidence>
<dbReference type="PRINTS" id="PR00258">
    <property type="entry name" value="SPERACTRCPTR"/>
</dbReference>
<name>E0W3B4_PEDHC</name>
<evidence type="ECO:0000256" key="9">
    <source>
        <dbReference type="PROSITE-ProRule" id="PRU00196"/>
    </source>
</evidence>
<dbReference type="VEuPathDB" id="VectorBase:PHUM602700"/>
<dbReference type="InterPro" id="IPR016187">
    <property type="entry name" value="CTDL_fold"/>
</dbReference>
<feature type="transmembrane region" description="Helical" evidence="11">
    <location>
        <begin position="2514"/>
        <end position="2536"/>
    </location>
</feature>
<evidence type="ECO:0000256" key="2">
    <source>
        <dbReference type="ARBA" id="ARBA00022692"/>
    </source>
</evidence>
<comment type="caution">
    <text evidence="9">Lacks conserved residue(s) required for the propagation of feature annotation.</text>
</comment>
<dbReference type="PANTHER" id="PTHR47653">
    <property type="entry name" value="PROTEIN BARK BEETLE"/>
    <property type="match status" value="1"/>
</dbReference>
<dbReference type="Proteomes" id="UP000009046">
    <property type="component" value="Unassembled WGS sequence"/>
</dbReference>
<dbReference type="EMBL" id="AAZO01007363">
    <property type="status" value="NOT_ANNOTATED_CDS"/>
    <property type="molecule type" value="Genomic_DNA"/>
</dbReference>
<evidence type="ECO:0000256" key="4">
    <source>
        <dbReference type="ARBA" id="ARBA00022737"/>
    </source>
</evidence>
<dbReference type="InterPro" id="IPR036772">
    <property type="entry name" value="SRCR-like_dom_sf"/>
</dbReference>
<organism>
    <name type="scientific">Pediculus humanus subsp. corporis</name>
    <name type="common">Body louse</name>
    <dbReference type="NCBI Taxonomy" id="121224"/>
    <lineage>
        <taxon>Eukaryota</taxon>
        <taxon>Metazoa</taxon>
        <taxon>Ecdysozoa</taxon>
        <taxon>Arthropoda</taxon>
        <taxon>Hexapoda</taxon>
        <taxon>Insecta</taxon>
        <taxon>Pterygota</taxon>
        <taxon>Neoptera</taxon>
        <taxon>Paraneoptera</taxon>
        <taxon>Psocodea</taxon>
        <taxon>Troctomorpha</taxon>
        <taxon>Phthiraptera</taxon>
        <taxon>Anoplura</taxon>
        <taxon>Pediculidae</taxon>
        <taxon>Pediculus</taxon>
    </lineage>
</organism>
<evidence type="ECO:0000313" key="15">
    <source>
        <dbReference type="Proteomes" id="UP000009046"/>
    </source>
</evidence>
<evidence type="ECO:0000313" key="14">
    <source>
        <dbReference type="EnsemblMetazoa" id="PHUM602700-PA"/>
    </source>
</evidence>
<gene>
    <name evidence="14" type="primary">8236999</name>
    <name evidence="13" type="ORF">Phum_PHUM602700</name>
</gene>
<reference evidence="13" key="1">
    <citation type="submission" date="2007-04" db="EMBL/GenBank/DDBJ databases">
        <title>Annotation of Pediculus humanus corporis strain USDA.</title>
        <authorList>
            <person name="Kirkness E."/>
            <person name="Hannick L."/>
            <person name="Hass B."/>
            <person name="Bruggner R."/>
            <person name="Lawson D."/>
            <person name="Bidwell S."/>
            <person name="Joardar V."/>
            <person name="Caler E."/>
            <person name="Walenz B."/>
            <person name="Inman J."/>
            <person name="Schobel S."/>
            <person name="Galinsky K."/>
            <person name="Amedeo P."/>
            <person name="Strausberg R."/>
        </authorList>
    </citation>
    <scope>NUCLEOTIDE SEQUENCE</scope>
    <source>
        <strain evidence="13">USDA</strain>
    </source>
</reference>
<feature type="region of interest" description="Disordered" evidence="10">
    <location>
        <begin position="2571"/>
        <end position="2591"/>
    </location>
</feature>
<feature type="disulfide bond" evidence="9">
    <location>
        <begin position="976"/>
        <end position="986"/>
    </location>
</feature>
<feature type="compositionally biased region" description="Low complexity" evidence="10">
    <location>
        <begin position="2843"/>
        <end position="2860"/>
    </location>
</feature>
<dbReference type="Gene3D" id="3.10.250.10">
    <property type="entry name" value="SRCR-like domain"/>
    <property type="match status" value="3"/>
</dbReference>
<dbReference type="Pfam" id="PF00530">
    <property type="entry name" value="SRCR"/>
    <property type="match status" value="3"/>
</dbReference>
<keyword evidence="15" id="KW-1185">Reference proteome</keyword>
<dbReference type="FunCoup" id="E0W3B4">
    <property type="interactions" value="9"/>
</dbReference>
<protein>
    <recommendedName>
        <fullName evidence="12">SRCR domain-containing protein</fullName>
    </recommendedName>
</protein>
<dbReference type="PROSITE" id="PS00420">
    <property type="entry name" value="SRCR_1"/>
    <property type="match status" value="1"/>
</dbReference>
<evidence type="ECO:0000256" key="8">
    <source>
        <dbReference type="ARBA" id="ARBA00023180"/>
    </source>
</evidence>
<dbReference type="CTD" id="8236999"/>
<feature type="compositionally biased region" description="Low complexity" evidence="10">
    <location>
        <begin position="2705"/>
        <end position="2716"/>
    </location>
</feature>
<dbReference type="GO" id="GO:0016020">
    <property type="term" value="C:membrane"/>
    <property type="evidence" value="ECO:0007669"/>
    <property type="project" value="UniProtKB-SubCell"/>
</dbReference>
<dbReference type="STRING" id="121224.E0W3B4"/>
<dbReference type="EMBL" id="AAZO01007362">
    <property type="status" value="NOT_ANNOTATED_CDS"/>
    <property type="molecule type" value="Genomic_DNA"/>
</dbReference>
<evidence type="ECO:0000256" key="10">
    <source>
        <dbReference type="SAM" id="MobiDB-lite"/>
    </source>
</evidence>
<dbReference type="SMART" id="SM00710">
    <property type="entry name" value="PbH1"/>
    <property type="match status" value="17"/>
</dbReference>
<dbReference type="InterPro" id="IPR011050">
    <property type="entry name" value="Pectin_lyase_fold/virulence"/>
</dbReference>
<feature type="region of interest" description="Disordered" evidence="10">
    <location>
        <begin position="2702"/>
        <end position="2739"/>
    </location>
</feature>
<feature type="domain" description="SRCR" evidence="12">
    <location>
        <begin position="1720"/>
        <end position="1842"/>
    </location>
</feature>
<dbReference type="SMART" id="SM00202">
    <property type="entry name" value="SR"/>
    <property type="match status" value="3"/>
</dbReference>
<comment type="subcellular location">
    <subcellularLocation>
        <location evidence="1">Membrane</location>
        <topology evidence="1">Single-pass membrane protein</topology>
    </subcellularLocation>
</comment>
<feature type="region of interest" description="Disordered" evidence="10">
    <location>
        <begin position="2630"/>
        <end position="2649"/>
    </location>
</feature>
<keyword evidence="3" id="KW-0732">Signal</keyword>
<evidence type="ECO:0000259" key="12">
    <source>
        <dbReference type="PROSITE" id="PS50287"/>
    </source>
</evidence>
<keyword evidence="2 11" id="KW-0812">Transmembrane</keyword>
<dbReference type="EMBL" id="DS235882">
    <property type="protein sequence ID" value="EEB20120.1"/>
    <property type="molecule type" value="Genomic_DNA"/>
</dbReference>
<reference evidence="14" key="3">
    <citation type="submission" date="2020-05" db="UniProtKB">
        <authorList>
            <consortium name="EnsemblMetazoa"/>
        </authorList>
    </citation>
    <scope>IDENTIFICATION</scope>
    <source>
        <strain evidence="14">USDA</strain>
    </source>
</reference>
<dbReference type="InterPro" id="IPR006626">
    <property type="entry name" value="PbH1"/>
</dbReference>
<dbReference type="KEGG" id="phu:Phum_PHUM602700"/>